<dbReference type="EMBL" id="NZEX01000040">
    <property type="protein sequence ID" value="MAH62582.1"/>
    <property type="molecule type" value="Genomic_DNA"/>
</dbReference>
<dbReference type="AlphaFoldDB" id="A0A2D6YHF1"/>
<gene>
    <name evidence="2" type="ORF">CMN54_03870</name>
</gene>
<comment type="caution">
    <text evidence="2">The sequence shown here is derived from an EMBL/GenBank/DDBJ whole genome shotgun (WGS) entry which is preliminary data.</text>
</comment>
<name>A0A2D6YHF1_9DELT</name>
<evidence type="ECO:0000313" key="2">
    <source>
        <dbReference type="EMBL" id="MAH62582.1"/>
    </source>
</evidence>
<protein>
    <submittedName>
        <fullName evidence="2">Uncharacterized protein</fullName>
    </submittedName>
</protein>
<feature type="transmembrane region" description="Helical" evidence="1">
    <location>
        <begin position="38"/>
        <end position="59"/>
    </location>
</feature>
<feature type="transmembrane region" description="Helical" evidence="1">
    <location>
        <begin position="71"/>
        <end position="93"/>
    </location>
</feature>
<evidence type="ECO:0000256" key="1">
    <source>
        <dbReference type="SAM" id="Phobius"/>
    </source>
</evidence>
<sequence>LACLSQPVAWAQQAQEGPGIENFLDGANGGRGPVMQSVFWNTLYGSLWGAAIGVSYHFLSGAAFRESISGSMTIGGLMGYGLGLYLVINGISFNQNLMPVLPKPNFGPPTDTQTQVQNEDPIDPLAFWAAPSEDGQSWHAGLQLRF</sequence>
<accession>A0A2D6YHF1</accession>
<dbReference type="Proteomes" id="UP000226525">
    <property type="component" value="Unassembled WGS sequence"/>
</dbReference>
<feature type="non-terminal residue" evidence="2">
    <location>
        <position position="1"/>
    </location>
</feature>
<keyword evidence="1" id="KW-1133">Transmembrane helix</keyword>
<keyword evidence="1" id="KW-0812">Transmembrane</keyword>
<proteinExistence type="predicted"/>
<evidence type="ECO:0000313" key="3">
    <source>
        <dbReference type="Proteomes" id="UP000226525"/>
    </source>
</evidence>
<reference evidence="3" key="1">
    <citation type="submission" date="2017-09" db="EMBL/GenBank/DDBJ databases">
        <title>The Reconstruction of 2,631 Draft Metagenome-Assembled Genomes from the Global Oceans.</title>
        <authorList>
            <person name="Tully B.J."/>
            <person name="Graham E.D."/>
            <person name="Heidelberg J.F."/>
        </authorList>
    </citation>
    <scope>NUCLEOTIDE SEQUENCE [LARGE SCALE GENOMIC DNA]</scope>
</reference>
<organism evidence="2 3">
    <name type="scientific">SAR324 cluster bacterium</name>
    <dbReference type="NCBI Taxonomy" id="2024889"/>
    <lineage>
        <taxon>Bacteria</taxon>
        <taxon>Deltaproteobacteria</taxon>
        <taxon>SAR324 cluster</taxon>
    </lineage>
</organism>
<keyword evidence="1" id="KW-0472">Membrane</keyword>